<dbReference type="AlphaFoldDB" id="A0A1F6G6S3"/>
<dbReference type="STRING" id="1798533.A2609_00975"/>
<keyword evidence="1" id="KW-0812">Transmembrane</keyword>
<dbReference type="EMBL" id="MFMU01000004">
    <property type="protein sequence ID" value="OGG93805.1"/>
    <property type="molecule type" value="Genomic_DNA"/>
</dbReference>
<evidence type="ECO:0000313" key="2">
    <source>
        <dbReference type="EMBL" id="OGG93805.1"/>
    </source>
</evidence>
<evidence type="ECO:0000313" key="3">
    <source>
        <dbReference type="Proteomes" id="UP000176867"/>
    </source>
</evidence>
<gene>
    <name evidence="2" type="ORF">A2609_00975</name>
</gene>
<name>A0A1F6G6S3_9BACT</name>
<accession>A0A1F6G6S3</accession>
<protein>
    <submittedName>
        <fullName evidence="2">Uncharacterized protein</fullName>
    </submittedName>
</protein>
<dbReference type="Proteomes" id="UP000176867">
    <property type="component" value="Unassembled WGS sequence"/>
</dbReference>
<evidence type="ECO:0000256" key="1">
    <source>
        <dbReference type="SAM" id="Phobius"/>
    </source>
</evidence>
<organism evidence="2 3">
    <name type="scientific">Candidatus Kaiserbacteria bacterium RIFOXYD1_FULL_47_14</name>
    <dbReference type="NCBI Taxonomy" id="1798533"/>
    <lineage>
        <taxon>Bacteria</taxon>
        <taxon>Candidatus Kaiseribacteriota</taxon>
    </lineage>
</organism>
<keyword evidence="1" id="KW-1133">Transmembrane helix</keyword>
<proteinExistence type="predicted"/>
<comment type="caution">
    <text evidence="2">The sequence shown here is derived from an EMBL/GenBank/DDBJ whole genome shotgun (WGS) entry which is preliminary data.</text>
</comment>
<keyword evidence="1" id="KW-0472">Membrane</keyword>
<sequence>MLPPTIPTSFVPRSASTASHRFHTDFTGVFDLLMYIALGISFILAIVVFSYGRILSASQSAKDTALAQAESAINPATVEEFVRLRDRLALGNTLLAGHTAFSKFFSSLGTLMPATVRFSLLHLSFDDKGKVKFEGSGVAKNFNALAAASTAFAQDGRIKDAIFSNIVVNPRDNSVSFALAAALDPKLVAFSP</sequence>
<reference evidence="2 3" key="1">
    <citation type="journal article" date="2016" name="Nat. Commun.">
        <title>Thousands of microbial genomes shed light on interconnected biogeochemical processes in an aquifer system.</title>
        <authorList>
            <person name="Anantharaman K."/>
            <person name="Brown C.T."/>
            <person name="Hug L.A."/>
            <person name="Sharon I."/>
            <person name="Castelle C.J."/>
            <person name="Probst A.J."/>
            <person name="Thomas B.C."/>
            <person name="Singh A."/>
            <person name="Wilkins M.J."/>
            <person name="Karaoz U."/>
            <person name="Brodie E.L."/>
            <person name="Williams K.H."/>
            <person name="Hubbard S.S."/>
            <person name="Banfield J.F."/>
        </authorList>
    </citation>
    <scope>NUCLEOTIDE SEQUENCE [LARGE SCALE GENOMIC DNA]</scope>
</reference>
<feature type="transmembrane region" description="Helical" evidence="1">
    <location>
        <begin position="32"/>
        <end position="52"/>
    </location>
</feature>